<gene>
    <name evidence="5" type="primary">LOC111165122</name>
</gene>
<organism evidence="4 5">
    <name type="scientific">Delphinapterus leucas</name>
    <name type="common">Beluga whale</name>
    <dbReference type="NCBI Taxonomy" id="9749"/>
    <lineage>
        <taxon>Eukaryota</taxon>
        <taxon>Metazoa</taxon>
        <taxon>Chordata</taxon>
        <taxon>Craniata</taxon>
        <taxon>Vertebrata</taxon>
        <taxon>Euteleostomi</taxon>
        <taxon>Mammalia</taxon>
        <taxon>Eutheria</taxon>
        <taxon>Laurasiatheria</taxon>
        <taxon>Artiodactyla</taxon>
        <taxon>Whippomorpha</taxon>
        <taxon>Cetacea</taxon>
        <taxon>Odontoceti</taxon>
        <taxon>Monodontidae</taxon>
        <taxon>Delphinapterus</taxon>
    </lineage>
</organism>
<feature type="transmembrane region" description="Helical" evidence="3">
    <location>
        <begin position="29"/>
        <end position="51"/>
    </location>
</feature>
<dbReference type="InterPro" id="IPR002110">
    <property type="entry name" value="Ankyrin_rpt"/>
</dbReference>
<dbReference type="SUPFAM" id="SSF48403">
    <property type="entry name" value="Ankyrin repeat"/>
    <property type="match status" value="1"/>
</dbReference>
<evidence type="ECO:0000313" key="5">
    <source>
        <dbReference type="RefSeq" id="XP_022411171.1"/>
    </source>
</evidence>
<dbReference type="PROSITE" id="PS50297">
    <property type="entry name" value="ANK_REP_REGION"/>
    <property type="match status" value="1"/>
</dbReference>
<name>A0A2Y9LR52_DELLE</name>
<evidence type="ECO:0000256" key="3">
    <source>
        <dbReference type="SAM" id="Phobius"/>
    </source>
</evidence>
<evidence type="ECO:0000256" key="1">
    <source>
        <dbReference type="PROSITE-ProRule" id="PRU00023"/>
    </source>
</evidence>
<evidence type="ECO:0000313" key="4">
    <source>
        <dbReference type="Proteomes" id="UP000248483"/>
    </source>
</evidence>
<feature type="repeat" description="ANK" evidence="1">
    <location>
        <begin position="183"/>
        <end position="215"/>
    </location>
</feature>
<dbReference type="Proteomes" id="UP000248483">
    <property type="component" value="Unplaced"/>
</dbReference>
<keyword evidence="3" id="KW-0812">Transmembrane</keyword>
<dbReference type="STRING" id="9749.A0A2Y9LR52"/>
<feature type="compositionally biased region" description="Polar residues" evidence="2">
    <location>
        <begin position="255"/>
        <end position="267"/>
    </location>
</feature>
<accession>A0A2Y9LR52</accession>
<dbReference type="InParanoid" id="A0A2Y9LR52"/>
<dbReference type="GeneID" id="111165122"/>
<reference evidence="5" key="1">
    <citation type="submission" date="2025-08" db="UniProtKB">
        <authorList>
            <consortium name="RefSeq"/>
        </authorList>
    </citation>
    <scope>IDENTIFICATION</scope>
    <source>
        <tissue evidence="5">Blood</tissue>
    </source>
</reference>
<evidence type="ECO:0000256" key="2">
    <source>
        <dbReference type="SAM" id="MobiDB-lite"/>
    </source>
</evidence>
<dbReference type="AlphaFoldDB" id="A0A2Y9LR52"/>
<dbReference type="InterPro" id="IPR036770">
    <property type="entry name" value="Ankyrin_rpt-contain_sf"/>
</dbReference>
<dbReference type="Pfam" id="PF00023">
    <property type="entry name" value="Ank"/>
    <property type="match status" value="1"/>
</dbReference>
<protein>
    <submittedName>
        <fullName evidence="5">IQ motif and ankyrin repeat domain-containing protein homolog isoform X1</fullName>
    </submittedName>
</protein>
<sequence length="329" mass="35310">MASQPLHATVPEAVWICCSGDATSSLAALIASAACVSFLSSTIFHVYLFLAKARQQGQPRRTKQPPPASEPSCKLLARKEQACREQDHQDYLELMEKLQRQVDALLNREGVSCDAARAARRLQRRLALVDFEDSDGGRAVPGHPAASRAGRQSQPQGGRRARTGGRASSGRAVLSERVQQGAFGRTPLYRAAFGGHLEAVEVLVKLVADPRVYADDGRTPEQVRRRGQKLPVRLLPHPQSCQEPGGPAPAGAEPSRTQSLCRPFPSQSTRYEPYRAHAIKTTAPGFLGPPVAGVLLTSLDPQPTLEAVLPWEVEKQTGSSGASAGALGH</sequence>
<dbReference type="RefSeq" id="XP_022411171.1">
    <property type="nucleotide sequence ID" value="XM_022555463.2"/>
</dbReference>
<dbReference type="KEGG" id="dle:111165122"/>
<proteinExistence type="predicted"/>
<feature type="region of interest" description="Disordered" evidence="2">
    <location>
        <begin position="235"/>
        <end position="267"/>
    </location>
</feature>
<dbReference type="PROSITE" id="PS50088">
    <property type="entry name" value="ANK_REPEAT"/>
    <property type="match status" value="1"/>
</dbReference>
<keyword evidence="3" id="KW-0472">Membrane</keyword>
<keyword evidence="3" id="KW-1133">Transmembrane helix</keyword>
<feature type="region of interest" description="Disordered" evidence="2">
    <location>
        <begin position="133"/>
        <end position="171"/>
    </location>
</feature>
<keyword evidence="4" id="KW-1185">Reference proteome</keyword>
<keyword evidence="1" id="KW-0040">ANK repeat</keyword>
<dbReference type="Gene3D" id="1.25.40.20">
    <property type="entry name" value="Ankyrin repeat-containing domain"/>
    <property type="match status" value="1"/>
</dbReference>